<evidence type="ECO:0000313" key="4">
    <source>
        <dbReference type="EMBL" id="KAG9240313.1"/>
    </source>
</evidence>
<feature type="compositionally biased region" description="Basic and acidic residues" evidence="2">
    <location>
        <begin position="285"/>
        <end position="294"/>
    </location>
</feature>
<dbReference type="Proteomes" id="UP000887226">
    <property type="component" value="Unassembled WGS sequence"/>
</dbReference>
<feature type="coiled-coil region" evidence="1">
    <location>
        <begin position="126"/>
        <end position="195"/>
    </location>
</feature>
<dbReference type="EMBL" id="MU254492">
    <property type="protein sequence ID" value="KAG9240313.1"/>
    <property type="molecule type" value="Genomic_DNA"/>
</dbReference>
<feature type="compositionally biased region" description="Pro residues" evidence="2">
    <location>
        <begin position="415"/>
        <end position="431"/>
    </location>
</feature>
<dbReference type="SMART" id="SM00721">
    <property type="entry name" value="BAR"/>
    <property type="match status" value="1"/>
</dbReference>
<sequence length="445" mass="50306">MNINKKLDRVKQWAGEKMGAESRTGVSEEFRALETEMDLRHAGAEEIHKSMTAYMKSMSKRNEIGDREKVLPVAYLAQTMTHHGEDFEPDSTFGNCLIGMGRTNDRVARLQESYVQDATHGWLESLERSLATMKEYQAARKKLENRRLAYDASLSKMQKAKKEDFRAEEELRSQKAKYEESSEDVLRRMEDIKEAEAESVSDLGAFLDAELEYFDKCRDELLRLKRDWPAGTSSPDRSQRRPAPRSRSNTVHSYKDRLAEEEPEPEPVRPSIRSTARVPSSSTRLETRLEHVYTNEDSYIDSPSSYSRRSSVTRPPMNSRASTFQGPTSIYRESPISATVSRQNSNFGVSDARGNLRPVQRIDTRERGDVFGDPSDDSTLNSASPDRSYGARSISPATSHGSGDMINRSGNVRKAPPPPPSRAKKPPPPLPMKRADMSSQSVNRY</sequence>
<name>A0A9P8CAV0_9HELO</name>
<keyword evidence="5" id="KW-1185">Reference proteome</keyword>
<feature type="domain" description="BAR" evidence="3">
    <location>
        <begin position="15"/>
        <end position="237"/>
    </location>
</feature>
<evidence type="ECO:0000256" key="1">
    <source>
        <dbReference type="SAM" id="Coils"/>
    </source>
</evidence>
<feature type="compositionally biased region" description="Polar residues" evidence="2">
    <location>
        <begin position="319"/>
        <end position="328"/>
    </location>
</feature>
<dbReference type="InterPro" id="IPR027267">
    <property type="entry name" value="AH/BAR_dom_sf"/>
</dbReference>
<dbReference type="CDD" id="cd07593">
    <property type="entry name" value="BAR_MUG137_fungi"/>
    <property type="match status" value="1"/>
</dbReference>
<accession>A0A9P8CAV0</accession>
<dbReference type="OrthoDB" id="14167at2759"/>
<proteinExistence type="predicted"/>
<feature type="compositionally biased region" description="Low complexity" evidence="2">
    <location>
        <begin position="300"/>
        <end position="310"/>
    </location>
</feature>
<dbReference type="SUPFAM" id="SSF103657">
    <property type="entry name" value="BAR/IMD domain-like"/>
    <property type="match status" value="1"/>
</dbReference>
<keyword evidence="1" id="KW-0175">Coiled coil</keyword>
<dbReference type="GO" id="GO:0005737">
    <property type="term" value="C:cytoplasm"/>
    <property type="evidence" value="ECO:0007669"/>
    <property type="project" value="InterPro"/>
</dbReference>
<protein>
    <recommendedName>
        <fullName evidence="3">BAR domain-containing protein</fullName>
    </recommendedName>
</protein>
<feature type="region of interest" description="Disordered" evidence="2">
    <location>
        <begin position="228"/>
        <end position="445"/>
    </location>
</feature>
<evidence type="ECO:0000259" key="3">
    <source>
        <dbReference type="PROSITE" id="PS51021"/>
    </source>
</evidence>
<feature type="compositionally biased region" description="Polar residues" evidence="2">
    <location>
        <begin position="272"/>
        <end position="284"/>
    </location>
</feature>
<gene>
    <name evidence="4" type="ORF">BJ878DRAFT_299927</name>
</gene>
<dbReference type="PROSITE" id="PS51021">
    <property type="entry name" value="BAR"/>
    <property type="match status" value="1"/>
</dbReference>
<evidence type="ECO:0000313" key="5">
    <source>
        <dbReference type="Proteomes" id="UP000887226"/>
    </source>
</evidence>
<dbReference type="InterPro" id="IPR004148">
    <property type="entry name" value="BAR_dom"/>
</dbReference>
<feature type="compositionally biased region" description="Polar residues" evidence="2">
    <location>
        <begin position="336"/>
        <end position="348"/>
    </location>
</feature>
<organism evidence="4 5">
    <name type="scientific">Calycina marina</name>
    <dbReference type="NCBI Taxonomy" id="1763456"/>
    <lineage>
        <taxon>Eukaryota</taxon>
        <taxon>Fungi</taxon>
        <taxon>Dikarya</taxon>
        <taxon>Ascomycota</taxon>
        <taxon>Pezizomycotina</taxon>
        <taxon>Leotiomycetes</taxon>
        <taxon>Helotiales</taxon>
        <taxon>Pezizellaceae</taxon>
        <taxon>Calycina</taxon>
    </lineage>
</organism>
<feature type="compositionally biased region" description="Basic and acidic residues" evidence="2">
    <location>
        <begin position="360"/>
        <end position="370"/>
    </location>
</feature>
<evidence type="ECO:0000256" key="2">
    <source>
        <dbReference type="SAM" id="MobiDB-lite"/>
    </source>
</evidence>
<reference evidence="4" key="1">
    <citation type="journal article" date="2021" name="IMA Fungus">
        <title>Genomic characterization of three marine fungi, including Emericellopsis atlantica sp. nov. with signatures of a generalist lifestyle and marine biomass degradation.</title>
        <authorList>
            <person name="Hagestad O.C."/>
            <person name="Hou L."/>
            <person name="Andersen J.H."/>
            <person name="Hansen E.H."/>
            <person name="Altermark B."/>
            <person name="Li C."/>
            <person name="Kuhnert E."/>
            <person name="Cox R.J."/>
            <person name="Crous P.W."/>
            <person name="Spatafora J.W."/>
            <person name="Lail K."/>
            <person name="Amirebrahimi M."/>
            <person name="Lipzen A."/>
            <person name="Pangilinan J."/>
            <person name="Andreopoulos W."/>
            <person name="Hayes R.D."/>
            <person name="Ng V."/>
            <person name="Grigoriev I.V."/>
            <person name="Jackson S.A."/>
            <person name="Sutton T.D.S."/>
            <person name="Dobson A.D.W."/>
            <person name="Rama T."/>
        </authorList>
    </citation>
    <scope>NUCLEOTIDE SEQUENCE</scope>
    <source>
        <strain evidence="4">TRa3180A</strain>
    </source>
</reference>
<dbReference type="Gene3D" id="1.20.1270.60">
    <property type="entry name" value="Arfaptin homology (AH) domain/BAR domain"/>
    <property type="match status" value="1"/>
</dbReference>
<dbReference type="Pfam" id="PF03114">
    <property type="entry name" value="BAR"/>
    <property type="match status" value="1"/>
</dbReference>
<comment type="caution">
    <text evidence="4">The sequence shown here is derived from an EMBL/GenBank/DDBJ whole genome shotgun (WGS) entry which is preliminary data.</text>
</comment>
<dbReference type="AlphaFoldDB" id="A0A9P8CAV0"/>